<evidence type="ECO:0000313" key="2">
    <source>
        <dbReference type="Proteomes" id="UP000054053"/>
    </source>
</evidence>
<name>A0A1B5KUN1_USTVR</name>
<gene>
    <name evidence="1" type="ORF">UVI_02017520</name>
</gene>
<sequence length="437" mass="46686">MGALTAITTAGQSIMAQALPAMMNASNPMAAMKSAAGALAQAGKNGALNAPGAPVMAKALLDPAIPDQTPTLQFPDQTPDTDPAYVAAPLLSPFMTSLQAYLTSGPNQGPDWSKFRDQAKKTDVATGSETTTEGLTWLLRNLRMQQSSAKLGKGEPSTELGAAFDASIAVVEEIKKEISKQQSLSSNKTDPAIIKKWQDEVTKAKLVVTKLETAAKSFPGASANTPKLQNIKMDIPKTENNAANYTKAVEAAAEVQNRLTGIQTKLKGLEIAGAALERVKEILIECIAILVELKVQISKLTTFFSALSTMVKVVIDTKVKNFKVDAAAIGDEAASRGKLTLNNLDIETIYMSTLQVHAQYINPGLDLLTELSKVTKTADEIAPKREALNKFTDEAHKAINKLGADAPGISKIRGEALRQVRTGLKKAPRRRVRKSIL</sequence>
<protein>
    <submittedName>
        <fullName evidence="1">Uncharacterized protein</fullName>
    </submittedName>
</protein>
<dbReference type="Proteomes" id="UP000054053">
    <property type="component" value="Unassembled WGS sequence"/>
</dbReference>
<comment type="caution">
    <text evidence="1">The sequence shown here is derived from an EMBL/GenBank/DDBJ whole genome shotgun (WGS) entry which is preliminary data.</text>
</comment>
<dbReference type="AlphaFoldDB" id="A0A1B5KUN1"/>
<dbReference type="PANTHER" id="PTHR33488">
    <property type="entry name" value="ZGC:162509"/>
    <property type="match status" value="1"/>
</dbReference>
<dbReference type="EMBL" id="BBTG02000007">
    <property type="protein sequence ID" value="GAO13645.1"/>
    <property type="molecule type" value="Genomic_DNA"/>
</dbReference>
<proteinExistence type="predicted"/>
<organism evidence="1 2">
    <name type="scientific">Ustilaginoidea virens</name>
    <name type="common">Rice false smut fungus</name>
    <name type="synonym">Villosiclava virens</name>
    <dbReference type="NCBI Taxonomy" id="1159556"/>
    <lineage>
        <taxon>Eukaryota</taxon>
        <taxon>Fungi</taxon>
        <taxon>Dikarya</taxon>
        <taxon>Ascomycota</taxon>
        <taxon>Pezizomycotina</taxon>
        <taxon>Sordariomycetes</taxon>
        <taxon>Hypocreomycetidae</taxon>
        <taxon>Hypocreales</taxon>
        <taxon>Clavicipitaceae</taxon>
        <taxon>Ustilaginoidea</taxon>
    </lineage>
</organism>
<accession>A0A1B5KUN1</accession>
<evidence type="ECO:0000313" key="1">
    <source>
        <dbReference type="EMBL" id="GAO13645.1"/>
    </source>
</evidence>
<reference evidence="2" key="1">
    <citation type="journal article" date="2016" name="Genome Announc.">
        <title>Genome sequence of Ustilaginoidea virens IPU010, a rice pathogenic fungus causing false smut.</title>
        <authorList>
            <person name="Kumagai T."/>
            <person name="Ishii T."/>
            <person name="Terai G."/>
            <person name="Umemura M."/>
            <person name="Machida M."/>
            <person name="Asai K."/>
        </authorList>
    </citation>
    <scope>NUCLEOTIDE SEQUENCE [LARGE SCALE GENOMIC DNA]</scope>
    <source>
        <strain evidence="2">IPU010</strain>
    </source>
</reference>
<dbReference type="PANTHER" id="PTHR33488:SF2">
    <property type="entry name" value="EARLY ENDOSOME ANTIGEN 1-LIKE"/>
    <property type="match status" value="1"/>
</dbReference>